<name>A0ABX5GZK6_PHOAN</name>
<dbReference type="Pfam" id="PF07728">
    <property type="entry name" value="AAA_5"/>
    <property type="match status" value="1"/>
</dbReference>
<sequence>MGRSSYLYLIRSYKMSNVQALEQQEVSNVENTVDSSVETVANSVPYIKEVNLENVNTLSYEELYDLYDDVSREEQRIINALPLWQEVEYVKASNLFGEYWIGGDVQLPRRKYRHPDCRKAPTTYVPDSDLLLDAVLFVTGERNLSMGLYGHTGTGKSELPRFVSDKLNVPMLQFSLTESTREDKLMGTYLIKDGETYFDLGTVARAYDENSVGYLLVIDEIDKGNDIVIAKAHDIADYKPFTIDDTGEVFKPHDNFRLLVTGQTSGNGDVTGIYNVQRLDRAFVARFFWVRAKYPNKKVLSKILSTSFARLGHLTIELMADYYELAVQALENTWLESNGKDCVEILAGNVSSISTPVSIRLMKGWADLVVKYGDLRSVREAYDRCIGMSCEDDDRYALDLMLEATFGKMLDEPGDVAPIEVKYPESEMQNIKNVDFGVYVHMGDENSKRKMWLIGADERGSHTFYTHPETNELTYYHKSLDKFEDGYEGVRTYCSAKIDEKLEKGYVHKSVVNYDPDADKNKQFTPVKR</sequence>
<dbReference type="Proteomes" id="UP000240989">
    <property type="component" value="Unassembled WGS sequence"/>
</dbReference>
<proteinExistence type="predicted"/>
<comment type="caution">
    <text evidence="2">The sequence shown here is derived from an EMBL/GenBank/DDBJ whole genome shotgun (WGS) entry which is preliminary data.</text>
</comment>
<evidence type="ECO:0000313" key="3">
    <source>
        <dbReference type="Proteomes" id="UP000240989"/>
    </source>
</evidence>
<evidence type="ECO:0000259" key="1">
    <source>
        <dbReference type="Pfam" id="PF07728"/>
    </source>
</evidence>
<accession>A0ABX5GZK6</accession>
<protein>
    <recommendedName>
        <fullName evidence="1">ATPase dynein-related AAA domain-containing protein</fullName>
    </recommendedName>
</protein>
<dbReference type="EMBL" id="PYOU01000027">
    <property type="protein sequence ID" value="PSX03970.1"/>
    <property type="molecule type" value="Genomic_DNA"/>
</dbReference>
<organism evidence="2 3">
    <name type="scientific">Photobacterium angustum</name>
    <dbReference type="NCBI Taxonomy" id="661"/>
    <lineage>
        <taxon>Bacteria</taxon>
        <taxon>Pseudomonadati</taxon>
        <taxon>Pseudomonadota</taxon>
        <taxon>Gammaproteobacteria</taxon>
        <taxon>Vibrionales</taxon>
        <taxon>Vibrionaceae</taxon>
        <taxon>Photobacterium</taxon>
    </lineage>
</organism>
<reference evidence="2 3" key="1">
    <citation type="submission" date="2018-01" db="EMBL/GenBank/DDBJ databases">
        <title>Whole genome sequencing of Histamine producing bacteria.</title>
        <authorList>
            <person name="Butler K."/>
        </authorList>
    </citation>
    <scope>NUCLEOTIDE SEQUENCE [LARGE SCALE GENOMIC DNA]</scope>
    <source>
        <strain evidence="2 3">A6-1</strain>
    </source>
</reference>
<dbReference type="Gene3D" id="3.40.50.300">
    <property type="entry name" value="P-loop containing nucleotide triphosphate hydrolases"/>
    <property type="match status" value="1"/>
</dbReference>
<gene>
    <name evidence="2" type="ORF">C0W27_20975</name>
</gene>
<keyword evidence="3" id="KW-1185">Reference proteome</keyword>
<dbReference type="SUPFAM" id="SSF52540">
    <property type="entry name" value="P-loop containing nucleoside triphosphate hydrolases"/>
    <property type="match status" value="1"/>
</dbReference>
<dbReference type="InterPro" id="IPR027417">
    <property type="entry name" value="P-loop_NTPase"/>
</dbReference>
<dbReference type="InterPro" id="IPR011704">
    <property type="entry name" value="ATPase_dyneun-rel_AAA"/>
</dbReference>
<feature type="domain" description="ATPase dynein-related AAA" evidence="1">
    <location>
        <begin position="148"/>
        <end position="287"/>
    </location>
</feature>
<evidence type="ECO:0000313" key="2">
    <source>
        <dbReference type="EMBL" id="PSX03970.1"/>
    </source>
</evidence>